<protein>
    <recommendedName>
        <fullName evidence="4">Tetratricopeptide repeat protein</fullName>
    </recommendedName>
</protein>
<dbReference type="AlphaFoldDB" id="A0A411HK46"/>
<evidence type="ECO:0000313" key="3">
    <source>
        <dbReference type="Proteomes" id="UP000291562"/>
    </source>
</evidence>
<evidence type="ECO:0000313" key="2">
    <source>
        <dbReference type="EMBL" id="QBB70851.1"/>
    </source>
</evidence>
<proteinExistence type="predicted"/>
<feature type="signal peptide" evidence="1">
    <location>
        <begin position="1"/>
        <end position="27"/>
    </location>
</feature>
<dbReference type="OrthoDB" id="7057206at2"/>
<feature type="chain" id="PRO_5018989523" description="Tetratricopeptide repeat protein" evidence="1">
    <location>
        <begin position="28"/>
        <end position="400"/>
    </location>
</feature>
<keyword evidence="1" id="KW-0732">Signal</keyword>
<dbReference type="EMBL" id="CP035704">
    <property type="protein sequence ID" value="QBB70851.1"/>
    <property type="molecule type" value="Genomic_DNA"/>
</dbReference>
<dbReference type="RefSeq" id="WP_129833283.1">
    <property type="nucleotide sequence ID" value="NZ_CP035704.1"/>
</dbReference>
<gene>
    <name evidence="2" type="ORF">ELE36_11065</name>
</gene>
<dbReference type="KEGG" id="xbc:ELE36_11065"/>
<keyword evidence="3" id="KW-1185">Reference proteome</keyword>
<organism evidence="2 3">
    <name type="scientific">Pseudolysobacter antarcticus</name>
    <dbReference type="NCBI Taxonomy" id="2511995"/>
    <lineage>
        <taxon>Bacteria</taxon>
        <taxon>Pseudomonadati</taxon>
        <taxon>Pseudomonadota</taxon>
        <taxon>Gammaproteobacteria</taxon>
        <taxon>Lysobacterales</taxon>
        <taxon>Rhodanobacteraceae</taxon>
        <taxon>Pseudolysobacter</taxon>
    </lineage>
</organism>
<reference evidence="2 3" key="1">
    <citation type="submission" date="2019-01" db="EMBL/GenBank/DDBJ databases">
        <title>Pseudolysobacter antarctica gen. nov., sp. nov., isolated from Fildes Peninsula, Antarctica.</title>
        <authorList>
            <person name="Wei Z."/>
            <person name="Peng F."/>
        </authorList>
    </citation>
    <scope>NUCLEOTIDE SEQUENCE [LARGE SCALE GENOMIC DNA]</scope>
    <source>
        <strain evidence="2 3">AQ6-296</strain>
    </source>
</reference>
<evidence type="ECO:0000256" key="1">
    <source>
        <dbReference type="SAM" id="SignalP"/>
    </source>
</evidence>
<accession>A0A411HK46</accession>
<sequence length="400" mass="44604">MNRVHCKTLLKRVMLVLLTCATPTLMAAIQVYLPIGLEGNEDRLQPYGSTGDAAYEPNSAYDESLHLEIRLGDLGYSYVRAVANALEQSETPRDMALVTLLASPSPPTDQAHLAALAKRASDTSPDDILVQWLAFVAANKTRGEEKNAAAALHTLQRMDPDNGVVWMLALDRAWRTQDVAAYESALQRMATSTAWTEYDNGVYKILLDAYQRHPLSQKHRELLARRNPPQSSLAEYYELAKGTVEYHSVGAILNNYNALDDACTVDPGKNKNVNHTDVCARIGRLMFNHGNSASAIDTGEWMLAVTAAFTDEDVKRSRQQDWIYLQYAQLTAMSNEPITNAEMIADGSDREKLGNELDVMRHALSRAGKTLAPPADWKDERSPFVRENLQQRLKSPRFQV</sequence>
<dbReference type="Proteomes" id="UP000291562">
    <property type="component" value="Chromosome"/>
</dbReference>
<name>A0A411HK46_9GAMM</name>
<evidence type="ECO:0008006" key="4">
    <source>
        <dbReference type="Google" id="ProtNLM"/>
    </source>
</evidence>